<protein>
    <submittedName>
        <fullName evidence="1">Uncharacterized protein</fullName>
    </submittedName>
</protein>
<dbReference type="AlphaFoldDB" id="A0A702EGB5"/>
<reference evidence="1" key="1">
    <citation type="journal article" date="2018" name="Genome Biol.">
        <title>SKESA: strategic k-mer extension for scrupulous assemblies.</title>
        <authorList>
            <person name="Souvorov A."/>
            <person name="Agarwala R."/>
            <person name="Lipman D.J."/>
        </authorList>
    </citation>
    <scope>NUCLEOTIDE SEQUENCE</scope>
    <source>
        <strain evidence="1">232-84</strain>
    </source>
</reference>
<gene>
    <name evidence="1" type="ORF">G0B27_22700</name>
</gene>
<proteinExistence type="predicted"/>
<dbReference type="EMBL" id="DAAMGM010000030">
    <property type="protein sequence ID" value="HAC6576945.1"/>
    <property type="molecule type" value="Genomic_DNA"/>
</dbReference>
<evidence type="ECO:0000313" key="1">
    <source>
        <dbReference type="EMBL" id="HAC6576945.1"/>
    </source>
</evidence>
<organism evidence="1">
    <name type="scientific">Salmonella enterica</name>
    <name type="common">Salmonella choleraesuis</name>
    <dbReference type="NCBI Taxonomy" id="28901"/>
    <lineage>
        <taxon>Bacteria</taxon>
        <taxon>Pseudomonadati</taxon>
        <taxon>Pseudomonadota</taxon>
        <taxon>Gammaproteobacteria</taxon>
        <taxon>Enterobacterales</taxon>
        <taxon>Enterobacteriaceae</taxon>
        <taxon>Salmonella</taxon>
    </lineage>
</organism>
<name>A0A702EGB5_SALER</name>
<reference evidence="1" key="2">
    <citation type="submission" date="2018-07" db="EMBL/GenBank/DDBJ databases">
        <authorList>
            <consortium name="NCBI Pathogen Detection Project"/>
        </authorList>
    </citation>
    <scope>NUCLEOTIDE SEQUENCE</scope>
    <source>
        <strain evidence="1">232-84</strain>
    </source>
</reference>
<dbReference type="RefSeq" id="WP_079793365.1">
    <property type="nucleotide sequence ID" value="NZ_MXNY01000029.1"/>
</dbReference>
<sequence>MEEIRDEKIKGDGINVKCAGDFDDLNSVCNTIEIEGDINVKQDIVIELDGLTFGTSSPGIHFKKKFTIRVEE</sequence>
<accession>A0A702EGB5</accession>
<comment type="caution">
    <text evidence="1">The sequence shown here is derived from an EMBL/GenBank/DDBJ whole genome shotgun (WGS) entry which is preliminary data.</text>
</comment>